<proteinExistence type="predicted"/>
<name>A0AC61RDE8_9BACT</name>
<evidence type="ECO:0000313" key="2">
    <source>
        <dbReference type="Proteomes" id="UP000306319"/>
    </source>
</evidence>
<sequence>MASSDLTKKYYKIKDAAELVGVSQSTLRFWESEFPEVQPYRSATNIRYYTPDNIETLRLIYYLVKIRGLKLDAAKEQIRLNRSNISNRMDIISKLQDVRDELELMLNALEKRR</sequence>
<gene>
    <name evidence="1" type="ORF">E5331_17025</name>
</gene>
<dbReference type="Proteomes" id="UP000306319">
    <property type="component" value="Unassembled WGS sequence"/>
</dbReference>
<accession>A0AC61RDE8</accession>
<protein>
    <submittedName>
        <fullName evidence="1">MerR family transcriptional regulator</fullName>
    </submittedName>
</protein>
<dbReference type="EMBL" id="SRYB01000034">
    <property type="protein sequence ID" value="TGY76898.1"/>
    <property type="molecule type" value="Genomic_DNA"/>
</dbReference>
<reference evidence="1" key="1">
    <citation type="submission" date="2019-04" db="EMBL/GenBank/DDBJ databases">
        <title>Microbes associate with the intestines of laboratory mice.</title>
        <authorList>
            <person name="Navarre W."/>
            <person name="Wong E."/>
            <person name="Huang K."/>
            <person name="Tropini C."/>
            <person name="Ng K."/>
            <person name="Yu B."/>
        </authorList>
    </citation>
    <scope>NUCLEOTIDE SEQUENCE</scope>
    <source>
        <strain evidence="1">NM04_E33</strain>
    </source>
</reference>
<evidence type="ECO:0000313" key="1">
    <source>
        <dbReference type="EMBL" id="TGY76898.1"/>
    </source>
</evidence>
<comment type="caution">
    <text evidence="1">The sequence shown here is derived from an EMBL/GenBank/DDBJ whole genome shotgun (WGS) entry which is preliminary data.</text>
</comment>
<keyword evidence="2" id="KW-1185">Reference proteome</keyword>
<organism evidence="1 2">
    <name type="scientific">Lepagella muris</name>
    <dbReference type="NCBI Taxonomy" id="3032870"/>
    <lineage>
        <taxon>Bacteria</taxon>
        <taxon>Pseudomonadati</taxon>
        <taxon>Bacteroidota</taxon>
        <taxon>Bacteroidia</taxon>
        <taxon>Bacteroidales</taxon>
        <taxon>Muribaculaceae</taxon>
        <taxon>Lepagella</taxon>
    </lineage>
</organism>